<protein>
    <submittedName>
        <fullName evidence="1">Uncharacterized protein</fullName>
    </submittedName>
</protein>
<evidence type="ECO:0000313" key="1">
    <source>
        <dbReference type="EMBL" id="KAK5077662.1"/>
    </source>
</evidence>
<evidence type="ECO:0000313" key="2">
    <source>
        <dbReference type="Proteomes" id="UP001345013"/>
    </source>
</evidence>
<name>A0ABR0JX02_9EURO</name>
<dbReference type="Proteomes" id="UP001345013">
    <property type="component" value="Unassembled WGS sequence"/>
</dbReference>
<gene>
    <name evidence="1" type="ORF">LTR24_009437</name>
</gene>
<organism evidence="1 2">
    <name type="scientific">Lithohypha guttulata</name>
    <dbReference type="NCBI Taxonomy" id="1690604"/>
    <lineage>
        <taxon>Eukaryota</taxon>
        <taxon>Fungi</taxon>
        <taxon>Dikarya</taxon>
        <taxon>Ascomycota</taxon>
        <taxon>Pezizomycotina</taxon>
        <taxon>Eurotiomycetes</taxon>
        <taxon>Chaetothyriomycetidae</taxon>
        <taxon>Chaetothyriales</taxon>
        <taxon>Trichomeriaceae</taxon>
        <taxon>Lithohypha</taxon>
    </lineage>
</organism>
<comment type="caution">
    <text evidence="1">The sequence shown here is derived from an EMBL/GenBank/DDBJ whole genome shotgun (WGS) entry which is preliminary data.</text>
</comment>
<keyword evidence="2" id="KW-1185">Reference proteome</keyword>
<dbReference type="InterPro" id="IPR036770">
    <property type="entry name" value="Ankyrin_rpt-contain_sf"/>
</dbReference>
<sequence length="265" mass="29195">MSIRSKPEVFRRANDGPRHIPLDQRIHSYVGCASDIQIVLTCIPGDKPSATDAGATEGSTQTCYFPAAHIAWLNGDQDAALELWRTSETHNLDVDIAGTTLAHLAVADQNLNALRDMHKHDPQALSISVKDRLCLSLLRTATIMDDRFSVSLLLGCGAKTDNMQELFDLAVNVGSSTVISPLLETRLVQPPFTEHARKAILDRRVDVAQALLQHLTLLEHHTREDINMLAALAEGNYYHELASNLRGIEQDFATRQMALEDLAAT</sequence>
<dbReference type="EMBL" id="JAVRRG010000207">
    <property type="protein sequence ID" value="KAK5077662.1"/>
    <property type="molecule type" value="Genomic_DNA"/>
</dbReference>
<reference evidence="1 2" key="1">
    <citation type="submission" date="2023-08" db="EMBL/GenBank/DDBJ databases">
        <title>Black Yeasts Isolated from many extreme environments.</title>
        <authorList>
            <person name="Coleine C."/>
            <person name="Stajich J.E."/>
            <person name="Selbmann L."/>
        </authorList>
    </citation>
    <scope>NUCLEOTIDE SEQUENCE [LARGE SCALE GENOMIC DNA]</scope>
    <source>
        <strain evidence="1 2">CCFEE 5885</strain>
    </source>
</reference>
<dbReference type="SUPFAM" id="SSF48403">
    <property type="entry name" value="Ankyrin repeat"/>
    <property type="match status" value="1"/>
</dbReference>
<proteinExistence type="predicted"/>
<accession>A0ABR0JX02</accession>